<sequence length="58" mass="6873">MLDSRKVLNQIYTRQGVPARWGTFEDPWGNALGFFEYLDKSEEKVRIREILRGEKNTL</sequence>
<keyword evidence="2" id="KW-1185">Reference proteome</keyword>
<dbReference type="AlphaFoldDB" id="A0A1H9K366"/>
<dbReference type="Proteomes" id="UP000199427">
    <property type="component" value="Unassembled WGS sequence"/>
</dbReference>
<evidence type="ECO:0000313" key="1">
    <source>
        <dbReference type="EMBL" id="SEQ93373.1"/>
    </source>
</evidence>
<dbReference type="STRING" id="571933.SAMN05216362_13511"/>
<organism evidence="1 2">
    <name type="scientific">Piscibacillus halophilus</name>
    <dbReference type="NCBI Taxonomy" id="571933"/>
    <lineage>
        <taxon>Bacteria</taxon>
        <taxon>Bacillati</taxon>
        <taxon>Bacillota</taxon>
        <taxon>Bacilli</taxon>
        <taxon>Bacillales</taxon>
        <taxon>Bacillaceae</taxon>
        <taxon>Piscibacillus</taxon>
    </lineage>
</organism>
<dbReference type="EMBL" id="FOES01000035">
    <property type="protein sequence ID" value="SEQ93373.1"/>
    <property type="molecule type" value="Genomic_DNA"/>
</dbReference>
<reference evidence="1 2" key="1">
    <citation type="submission" date="2016-10" db="EMBL/GenBank/DDBJ databases">
        <authorList>
            <person name="de Groot N.N."/>
        </authorList>
    </citation>
    <scope>NUCLEOTIDE SEQUENCE [LARGE SCALE GENOMIC DNA]</scope>
    <source>
        <strain evidence="1 2">DSM 21633</strain>
    </source>
</reference>
<evidence type="ECO:0000313" key="2">
    <source>
        <dbReference type="Proteomes" id="UP000199427"/>
    </source>
</evidence>
<name>A0A1H9K366_9BACI</name>
<proteinExistence type="predicted"/>
<gene>
    <name evidence="1" type="ORF">SAMN05216362_13511</name>
</gene>
<protein>
    <submittedName>
        <fullName evidence="1">Uncharacterized protein</fullName>
    </submittedName>
</protein>
<accession>A0A1H9K366</accession>